<keyword evidence="2" id="KW-1185">Reference proteome</keyword>
<dbReference type="Proteomes" id="UP000015105">
    <property type="component" value="Chromosome 2D"/>
</dbReference>
<proteinExistence type="predicted"/>
<protein>
    <submittedName>
        <fullName evidence="1">Uncharacterized protein</fullName>
    </submittedName>
</protein>
<dbReference type="Gramene" id="AET2Gv21097100.1">
    <property type="protein sequence ID" value="AET2Gv21097100.1"/>
    <property type="gene ID" value="AET2Gv21097100"/>
</dbReference>
<organism evidence="1 2">
    <name type="scientific">Aegilops tauschii subsp. strangulata</name>
    <name type="common">Goatgrass</name>
    <dbReference type="NCBI Taxonomy" id="200361"/>
    <lineage>
        <taxon>Eukaryota</taxon>
        <taxon>Viridiplantae</taxon>
        <taxon>Streptophyta</taxon>
        <taxon>Embryophyta</taxon>
        <taxon>Tracheophyta</taxon>
        <taxon>Spermatophyta</taxon>
        <taxon>Magnoliopsida</taxon>
        <taxon>Liliopsida</taxon>
        <taxon>Poales</taxon>
        <taxon>Poaceae</taxon>
        <taxon>BOP clade</taxon>
        <taxon>Pooideae</taxon>
        <taxon>Triticodae</taxon>
        <taxon>Triticeae</taxon>
        <taxon>Triticinae</taxon>
        <taxon>Aegilops</taxon>
    </lineage>
</organism>
<dbReference type="AlphaFoldDB" id="A0A453D5I2"/>
<accession>A0A453D5I2</accession>
<reference evidence="2" key="1">
    <citation type="journal article" date="2014" name="Science">
        <title>Ancient hybridizations among the ancestral genomes of bread wheat.</title>
        <authorList>
            <consortium name="International Wheat Genome Sequencing Consortium,"/>
            <person name="Marcussen T."/>
            <person name="Sandve S.R."/>
            <person name="Heier L."/>
            <person name="Spannagl M."/>
            <person name="Pfeifer M."/>
            <person name="Jakobsen K.S."/>
            <person name="Wulff B.B."/>
            <person name="Steuernagel B."/>
            <person name="Mayer K.F."/>
            <person name="Olsen O.A."/>
        </authorList>
    </citation>
    <scope>NUCLEOTIDE SEQUENCE [LARGE SCALE GENOMIC DNA]</scope>
    <source>
        <strain evidence="2">cv. AL8/78</strain>
    </source>
</reference>
<sequence length="112" mass="12179">MHPALSLPLHACTSIISLSISLRKKCTHTHWLCPSLSTGYYKTRTGSSQDILCQSRVSRALSPLSQQHKGSSSSIAAPLLSPLCVRHQIFLTFFFLSLPHPISSPTSASTAF</sequence>
<name>A0A453D5I2_AEGTS</name>
<reference evidence="2" key="2">
    <citation type="journal article" date="2017" name="Nat. Plants">
        <title>The Aegilops tauschii genome reveals multiple impacts of transposons.</title>
        <authorList>
            <person name="Zhao G."/>
            <person name="Zou C."/>
            <person name="Li K."/>
            <person name="Wang K."/>
            <person name="Li T."/>
            <person name="Gao L."/>
            <person name="Zhang X."/>
            <person name="Wang H."/>
            <person name="Yang Z."/>
            <person name="Liu X."/>
            <person name="Jiang W."/>
            <person name="Mao L."/>
            <person name="Kong X."/>
            <person name="Jiao Y."/>
            <person name="Jia J."/>
        </authorList>
    </citation>
    <scope>NUCLEOTIDE SEQUENCE [LARGE SCALE GENOMIC DNA]</scope>
    <source>
        <strain evidence="2">cv. AL8/78</strain>
    </source>
</reference>
<reference evidence="1" key="4">
    <citation type="submission" date="2019-03" db="UniProtKB">
        <authorList>
            <consortium name="EnsemblPlants"/>
        </authorList>
    </citation>
    <scope>IDENTIFICATION</scope>
</reference>
<evidence type="ECO:0000313" key="2">
    <source>
        <dbReference type="Proteomes" id="UP000015105"/>
    </source>
</evidence>
<dbReference type="EnsemblPlants" id="AET2Gv21097100.1">
    <property type="protein sequence ID" value="AET2Gv21097100.1"/>
    <property type="gene ID" value="AET2Gv21097100"/>
</dbReference>
<reference evidence="1" key="5">
    <citation type="journal article" date="2021" name="G3 (Bethesda)">
        <title>Aegilops tauschii genome assembly Aet v5.0 features greater sequence contiguity and improved annotation.</title>
        <authorList>
            <person name="Wang L."/>
            <person name="Zhu T."/>
            <person name="Rodriguez J.C."/>
            <person name="Deal K.R."/>
            <person name="Dubcovsky J."/>
            <person name="McGuire P.E."/>
            <person name="Lux T."/>
            <person name="Spannagl M."/>
            <person name="Mayer K.F.X."/>
            <person name="Baldrich P."/>
            <person name="Meyers B.C."/>
            <person name="Huo N."/>
            <person name="Gu Y.Q."/>
            <person name="Zhou H."/>
            <person name="Devos K.M."/>
            <person name="Bennetzen J.L."/>
            <person name="Unver T."/>
            <person name="Budak H."/>
            <person name="Gulick P.J."/>
            <person name="Galiba G."/>
            <person name="Kalapos B."/>
            <person name="Nelson D.R."/>
            <person name="Li P."/>
            <person name="You F.M."/>
            <person name="Luo M.C."/>
            <person name="Dvorak J."/>
        </authorList>
    </citation>
    <scope>NUCLEOTIDE SEQUENCE [LARGE SCALE GENOMIC DNA]</scope>
    <source>
        <strain evidence="1">cv. AL8/78</strain>
    </source>
</reference>
<evidence type="ECO:0000313" key="1">
    <source>
        <dbReference type="EnsemblPlants" id="AET2Gv21097100.1"/>
    </source>
</evidence>
<reference evidence="1" key="3">
    <citation type="journal article" date="2017" name="Nature">
        <title>Genome sequence of the progenitor of the wheat D genome Aegilops tauschii.</title>
        <authorList>
            <person name="Luo M.C."/>
            <person name="Gu Y.Q."/>
            <person name="Puiu D."/>
            <person name="Wang H."/>
            <person name="Twardziok S.O."/>
            <person name="Deal K.R."/>
            <person name="Huo N."/>
            <person name="Zhu T."/>
            <person name="Wang L."/>
            <person name="Wang Y."/>
            <person name="McGuire P.E."/>
            <person name="Liu S."/>
            <person name="Long H."/>
            <person name="Ramasamy R.K."/>
            <person name="Rodriguez J.C."/>
            <person name="Van S.L."/>
            <person name="Yuan L."/>
            <person name="Wang Z."/>
            <person name="Xia Z."/>
            <person name="Xiao L."/>
            <person name="Anderson O.D."/>
            <person name="Ouyang S."/>
            <person name="Liang Y."/>
            <person name="Zimin A.V."/>
            <person name="Pertea G."/>
            <person name="Qi P."/>
            <person name="Bennetzen J.L."/>
            <person name="Dai X."/>
            <person name="Dawson M.W."/>
            <person name="Muller H.G."/>
            <person name="Kugler K."/>
            <person name="Rivarola-Duarte L."/>
            <person name="Spannagl M."/>
            <person name="Mayer K.F.X."/>
            <person name="Lu F.H."/>
            <person name="Bevan M.W."/>
            <person name="Leroy P."/>
            <person name="Li P."/>
            <person name="You F.M."/>
            <person name="Sun Q."/>
            <person name="Liu Z."/>
            <person name="Lyons E."/>
            <person name="Wicker T."/>
            <person name="Salzberg S.L."/>
            <person name="Devos K.M."/>
            <person name="Dvorak J."/>
        </authorList>
    </citation>
    <scope>NUCLEOTIDE SEQUENCE [LARGE SCALE GENOMIC DNA]</scope>
    <source>
        <strain evidence="1">cv. AL8/78</strain>
    </source>
</reference>